<protein>
    <recommendedName>
        <fullName evidence="2">Luciferase-like domain-containing protein</fullName>
    </recommendedName>
</protein>
<gene>
    <name evidence="3" type="ORF">ETSY2_34790</name>
</gene>
<evidence type="ECO:0000313" key="4">
    <source>
        <dbReference type="Proteomes" id="UP000019140"/>
    </source>
</evidence>
<dbReference type="Proteomes" id="UP000019140">
    <property type="component" value="Unassembled WGS sequence"/>
</dbReference>
<evidence type="ECO:0000259" key="2">
    <source>
        <dbReference type="Pfam" id="PF00296"/>
    </source>
</evidence>
<keyword evidence="1" id="KW-0560">Oxidoreductase</keyword>
<dbReference type="AlphaFoldDB" id="W4LY46"/>
<dbReference type="HOGENOM" id="CLU_1573889_0_0_7"/>
<sequence length="185" mass="20336">MAQHAISIAFQTDKPITAYGPLAATVERYGFTGVTVYNDLLYQPAWLPLLEIARYTQRVQLGPAAVNPFICHPINIAGNIALIDDMAQGRAYLGLCRGSWLDFLGLQPERPVTALREAFMCIRRLLGQSAEPYQGTVFPLAGGETLRWSIRRPDIPFLLGSWGPKTIRSCIADIGAIKIGHIPSD</sequence>
<evidence type="ECO:0000256" key="1">
    <source>
        <dbReference type="ARBA" id="ARBA00023002"/>
    </source>
</evidence>
<proteinExistence type="predicted"/>
<evidence type="ECO:0000313" key="3">
    <source>
        <dbReference type="EMBL" id="ETX02808.1"/>
    </source>
</evidence>
<dbReference type="GO" id="GO:0016705">
    <property type="term" value="F:oxidoreductase activity, acting on paired donors, with incorporation or reduction of molecular oxygen"/>
    <property type="evidence" value="ECO:0007669"/>
    <property type="project" value="InterPro"/>
</dbReference>
<dbReference type="SUPFAM" id="SSF51679">
    <property type="entry name" value="Bacterial luciferase-like"/>
    <property type="match status" value="1"/>
</dbReference>
<accession>W4LY46</accession>
<dbReference type="InterPro" id="IPR050564">
    <property type="entry name" value="F420-G6PD/mer"/>
</dbReference>
<reference evidence="3 4" key="1">
    <citation type="journal article" date="2014" name="Nature">
        <title>An environmental bacterial taxon with a large and distinct metabolic repertoire.</title>
        <authorList>
            <person name="Wilson M.C."/>
            <person name="Mori T."/>
            <person name="Ruckert C."/>
            <person name="Uria A.R."/>
            <person name="Helf M.J."/>
            <person name="Takada K."/>
            <person name="Gernert C."/>
            <person name="Steffens U.A."/>
            <person name="Heycke N."/>
            <person name="Schmitt S."/>
            <person name="Rinke C."/>
            <person name="Helfrich E.J."/>
            <person name="Brachmann A.O."/>
            <person name="Gurgui C."/>
            <person name="Wakimoto T."/>
            <person name="Kracht M."/>
            <person name="Crusemann M."/>
            <person name="Hentschel U."/>
            <person name="Abe I."/>
            <person name="Matsunaga S."/>
            <person name="Kalinowski J."/>
            <person name="Takeyama H."/>
            <person name="Piel J."/>
        </authorList>
    </citation>
    <scope>NUCLEOTIDE SEQUENCE [LARGE SCALE GENOMIC DNA]</scope>
    <source>
        <strain evidence="4">TSY2</strain>
    </source>
</reference>
<dbReference type="PANTHER" id="PTHR43244:SF1">
    <property type="entry name" value="5,10-METHYLENETETRAHYDROMETHANOPTERIN REDUCTASE"/>
    <property type="match status" value="1"/>
</dbReference>
<dbReference type="Gene3D" id="3.20.20.30">
    <property type="entry name" value="Luciferase-like domain"/>
    <property type="match status" value="1"/>
</dbReference>
<name>W4LY46_9BACT</name>
<dbReference type="PANTHER" id="PTHR43244">
    <property type="match status" value="1"/>
</dbReference>
<keyword evidence="4" id="KW-1185">Reference proteome</keyword>
<dbReference type="InterPro" id="IPR011251">
    <property type="entry name" value="Luciferase-like_dom"/>
</dbReference>
<organism evidence="3 4">
    <name type="scientific">Candidatus Entotheonella gemina</name>
    <dbReference type="NCBI Taxonomy" id="1429439"/>
    <lineage>
        <taxon>Bacteria</taxon>
        <taxon>Pseudomonadati</taxon>
        <taxon>Nitrospinota/Tectimicrobiota group</taxon>
        <taxon>Candidatus Tectimicrobiota</taxon>
        <taxon>Candidatus Entotheonellia</taxon>
        <taxon>Candidatus Entotheonellales</taxon>
        <taxon>Candidatus Entotheonellaceae</taxon>
        <taxon>Candidatus Entotheonella</taxon>
    </lineage>
</organism>
<dbReference type="EMBL" id="AZHX01001492">
    <property type="protein sequence ID" value="ETX02808.1"/>
    <property type="molecule type" value="Genomic_DNA"/>
</dbReference>
<comment type="caution">
    <text evidence="3">The sequence shown here is derived from an EMBL/GenBank/DDBJ whole genome shotgun (WGS) entry which is preliminary data.</text>
</comment>
<dbReference type="InterPro" id="IPR036661">
    <property type="entry name" value="Luciferase-like_sf"/>
</dbReference>
<feature type="non-terminal residue" evidence="3">
    <location>
        <position position="185"/>
    </location>
</feature>
<dbReference type="Pfam" id="PF00296">
    <property type="entry name" value="Bac_luciferase"/>
    <property type="match status" value="1"/>
</dbReference>
<feature type="domain" description="Luciferase-like" evidence="2">
    <location>
        <begin position="16"/>
        <end position="168"/>
    </location>
</feature>